<keyword evidence="2" id="KW-0813">Transport</keyword>
<accession>A0A6B2L4M6</accession>
<keyword evidence="3 6" id="KW-0812">Transmembrane</keyword>
<dbReference type="GO" id="GO:0008506">
    <property type="term" value="F:sucrose:proton symporter activity"/>
    <property type="evidence" value="ECO:0007669"/>
    <property type="project" value="TreeGrafter"/>
</dbReference>
<dbReference type="SUPFAM" id="SSF103473">
    <property type="entry name" value="MFS general substrate transporter"/>
    <property type="match status" value="1"/>
</dbReference>
<feature type="transmembrane region" description="Helical" evidence="6">
    <location>
        <begin position="181"/>
        <end position="202"/>
    </location>
</feature>
<dbReference type="PROSITE" id="PS50850">
    <property type="entry name" value="MFS"/>
    <property type="match status" value="1"/>
</dbReference>
<feature type="transmembrane region" description="Helical" evidence="6">
    <location>
        <begin position="368"/>
        <end position="389"/>
    </location>
</feature>
<dbReference type="PANTHER" id="PTHR19432:SF26">
    <property type="entry name" value="MAJOR FACILITATOR SUPERFAMILY (MFS) PROFILE DOMAIN-CONTAINING PROTEIN"/>
    <property type="match status" value="1"/>
</dbReference>
<protein>
    <recommendedName>
        <fullName evidence="7">Major facilitator superfamily (MFS) profile domain-containing protein</fullName>
    </recommendedName>
</protein>
<dbReference type="Pfam" id="PF07690">
    <property type="entry name" value="MFS_1"/>
    <property type="match status" value="1"/>
</dbReference>
<keyword evidence="5 6" id="KW-0472">Membrane</keyword>
<feature type="transmembrane region" description="Helical" evidence="6">
    <location>
        <begin position="73"/>
        <end position="92"/>
    </location>
</feature>
<dbReference type="InterPro" id="IPR036259">
    <property type="entry name" value="MFS_trans_sf"/>
</dbReference>
<name>A0A6B2L4M6_9EUKA</name>
<dbReference type="PANTHER" id="PTHR19432">
    <property type="entry name" value="SUGAR TRANSPORTER"/>
    <property type="match status" value="1"/>
</dbReference>
<feature type="transmembrane region" description="Helical" evidence="6">
    <location>
        <begin position="401"/>
        <end position="420"/>
    </location>
</feature>
<evidence type="ECO:0000256" key="1">
    <source>
        <dbReference type="ARBA" id="ARBA00004141"/>
    </source>
</evidence>
<comment type="subcellular location">
    <subcellularLocation>
        <location evidence="1">Membrane</location>
        <topology evidence="1">Multi-pass membrane protein</topology>
    </subcellularLocation>
</comment>
<evidence type="ECO:0000259" key="7">
    <source>
        <dbReference type="PROSITE" id="PS50850"/>
    </source>
</evidence>
<feature type="transmembrane region" description="Helical" evidence="6">
    <location>
        <begin position="32"/>
        <end position="52"/>
    </location>
</feature>
<sequence>MFCVSFSLAGVQFVYSSQFSISGPLFQQKFGISQSAINIILSTAGPISGFLVQPIVGAISDRYTSPRGRRRPFIFWGTICTVIGMIIIGLSVKIGEALGEKFSTVNHYADHYASITFAIFGLWVMNLFNNVTQGPARALVNDLTEEDKKQLANATTAGVMSVAAVAGNLIGASLLHSANPYQIIFLMASGVVFVSMIPTLIAGKEKPYVREMDEEKQSFVGVFKQIFNAFRNIEFSMAKVVFIYFLSWLAYTPLMVNQIDLFNKIVYPGVPNNWGTYMGMYGLALFSTIAFNFSLISPYIIDKIGPKMTYIITQLIATGCYIAIWALPTISPWQALLFTSIPAWNFTAFNSIPFAITSQIVGPKQSGLYMGVLNSASVIAQTLSGAISAPVLSARGDDVRWAIGVGGVFSVLAVIAAFFLETPKRDSLLEQRNSHPILN</sequence>
<evidence type="ECO:0000313" key="8">
    <source>
        <dbReference type="EMBL" id="NDV31827.1"/>
    </source>
</evidence>
<feature type="transmembrane region" description="Helical" evidence="6">
    <location>
        <begin position="240"/>
        <end position="259"/>
    </location>
</feature>
<organism evidence="8">
    <name type="scientific">Arcella intermedia</name>
    <dbReference type="NCBI Taxonomy" id="1963864"/>
    <lineage>
        <taxon>Eukaryota</taxon>
        <taxon>Amoebozoa</taxon>
        <taxon>Tubulinea</taxon>
        <taxon>Elardia</taxon>
        <taxon>Arcellinida</taxon>
        <taxon>Sphaerothecina</taxon>
        <taxon>Arcellidae</taxon>
        <taxon>Arcella</taxon>
    </lineage>
</organism>
<evidence type="ECO:0000256" key="2">
    <source>
        <dbReference type="ARBA" id="ARBA00022448"/>
    </source>
</evidence>
<dbReference type="Gene3D" id="1.20.1250.20">
    <property type="entry name" value="MFS general substrate transporter like domains"/>
    <property type="match status" value="2"/>
</dbReference>
<evidence type="ECO:0000256" key="3">
    <source>
        <dbReference type="ARBA" id="ARBA00022692"/>
    </source>
</evidence>
<evidence type="ECO:0000256" key="6">
    <source>
        <dbReference type="SAM" id="Phobius"/>
    </source>
</evidence>
<feature type="transmembrane region" description="Helical" evidence="6">
    <location>
        <begin position="279"/>
        <end position="301"/>
    </location>
</feature>
<dbReference type="EMBL" id="GIBP01002858">
    <property type="protein sequence ID" value="NDV31827.1"/>
    <property type="molecule type" value="Transcribed_RNA"/>
</dbReference>
<proteinExistence type="predicted"/>
<dbReference type="GO" id="GO:0016020">
    <property type="term" value="C:membrane"/>
    <property type="evidence" value="ECO:0007669"/>
    <property type="project" value="UniProtKB-SubCell"/>
</dbReference>
<reference evidence="8" key="1">
    <citation type="journal article" date="2020" name="J. Eukaryot. Microbiol.">
        <title>De novo Sequencing, Assembly and Annotation of the Transcriptome for the Free-Living Testate Amoeba Arcella intermedia.</title>
        <authorList>
            <person name="Ribeiro G.M."/>
            <person name="Porfirio-Sousa A.L."/>
            <person name="Maurer-Alcala X.X."/>
            <person name="Katz L.A."/>
            <person name="Lahr D.J.G."/>
        </authorList>
    </citation>
    <scope>NUCLEOTIDE SEQUENCE</scope>
</reference>
<feature type="transmembrane region" description="Helical" evidence="6">
    <location>
        <begin position="112"/>
        <end position="131"/>
    </location>
</feature>
<feature type="domain" description="Major facilitator superfamily (MFS) profile" evidence="7">
    <location>
        <begin position="1"/>
        <end position="425"/>
    </location>
</feature>
<dbReference type="InterPro" id="IPR020846">
    <property type="entry name" value="MFS_dom"/>
</dbReference>
<dbReference type="AlphaFoldDB" id="A0A6B2L4M6"/>
<feature type="transmembrane region" description="Helical" evidence="6">
    <location>
        <begin position="333"/>
        <end position="356"/>
    </location>
</feature>
<feature type="transmembrane region" description="Helical" evidence="6">
    <location>
        <begin position="151"/>
        <end position="175"/>
    </location>
</feature>
<evidence type="ECO:0000256" key="4">
    <source>
        <dbReference type="ARBA" id="ARBA00022989"/>
    </source>
</evidence>
<dbReference type="InterPro" id="IPR011701">
    <property type="entry name" value="MFS"/>
</dbReference>
<keyword evidence="4 6" id="KW-1133">Transmembrane helix</keyword>
<feature type="transmembrane region" description="Helical" evidence="6">
    <location>
        <begin position="308"/>
        <end position="327"/>
    </location>
</feature>
<evidence type="ECO:0000256" key="5">
    <source>
        <dbReference type="ARBA" id="ARBA00023136"/>
    </source>
</evidence>